<organism evidence="2 3">
    <name type="scientific">Psilocybe cf. subviscida</name>
    <dbReference type="NCBI Taxonomy" id="2480587"/>
    <lineage>
        <taxon>Eukaryota</taxon>
        <taxon>Fungi</taxon>
        <taxon>Dikarya</taxon>
        <taxon>Basidiomycota</taxon>
        <taxon>Agaricomycotina</taxon>
        <taxon>Agaricomycetes</taxon>
        <taxon>Agaricomycetidae</taxon>
        <taxon>Agaricales</taxon>
        <taxon>Agaricineae</taxon>
        <taxon>Strophariaceae</taxon>
        <taxon>Psilocybe</taxon>
    </lineage>
</organism>
<sequence length="278" mass="30009">MDSDFCDLQPSFGLYDPTRLIDDMQWLLTGIVASTIVYGFNVMVAILCLFTLLKARKEDDSKGRLGALSVYIIGMLGLATAAVVHSNLAVAKFARMMILGVPQTIGCATGLFSNLVLELGSPHLYNLVVPPSLPVTIWAADGILIWRCLVLYQAVSLPKKRITYFTLALLALFSLASGGYSFWNPEEFSSEMSPDTGLFEIKGGDIALKAARQLVLPSSIAINTVVAGLIAARLLYAQRLLAISFPAHDGNYDVKSPYITALEICVESSAAIVLWAAV</sequence>
<dbReference type="EMBL" id="JAACJJ010000005">
    <property type="protein sequence ID" value="KAF5328187.1"/>
    <property type="molecule type" value="Genomic_DNA"/>
</dbReference>
<feature type="transmembrane region" description="Helical" evidence="1">
    <location>
        <begin position="26"/>
        <end position="53"/>
    </location>
</feature>
<protein>
    <submittedName>
        <fullName evidence="2">Uncharacterized protein</fullName>
    </submittedName>
</protein>
<feature type="transmembrane region" description="Helical" evidence="1">
    <location>
        <begin position="96"/>
        <end position="117"/>
    </location>
</feature>
<keyword evidence="1" id="KW-0472">Membrane</keyword>
<evidence type="ECO:0000256" key="1">
    <source>
        <dbReference type="SAM" id="Phobius"/>
    </source>
</evidence>
<feature type="transmembrane region" description="Helical" evidence="1">
    <location>
        <begin position="162"/>
        <end position="183"/>
    </location>
</feature>
<dbReference type="Proteomes" id="UP000567179">
    <property type="component" value="Unassembled WGS sequence"/>
</dbReference>
<name>A0A8H5BRH4_9AGAR</name>
<evidence type="ECO:0000313" key="2">
    <source>
        <dbReference type="EMBL" id="KAF5328187.1"/>
    </source>
</evidence>
<accession>A0A8H5BRH4</accession>
<dbReference type="OrthoDB" id="3267806at2759"/>
<reference evidence="2 3" key="1">
    <citation type="journal article" date="2020" name="ISME J.">
        <title>Uncovering the hidden diversity of litter-decomposition mechanisms in mushroom-forming fungi.</title>
        <authorList>
            <person name="Floudas D."/>
            <person name="Bentzer J."/>
            <person name="Ahren D."/>
            <person name="Johansson T."/>
            <person name="Persson P."/>
            <person name="Tunlid A."/>
        </authorList>
    </citation>
    <scope>NUCLEOTIDE SEQUENCE [LARGE SCALE GENOMIC DNA]</scope>
    <source>
        <strain evidence="2 3">CBS 101986</strain>
    </source>
</reference>
<feature type="transmembrane region" description="Helical" evidence="1">
    <location>
        <begin position="214"/>
        <end position="236"/>
    </location>
</feature>
<gene>
    <name evidence="2" type="ORF">D9619_013388</name>
</gene>
<feature type="transmembrane region" description="Helical" evidence="1">
    <location>
        <begin position="65"/>
        <end position="84"/>
    </location>
</feature>
<proteinExistence type="predicted"/>
<keyword evidence="3" id="KW-1185">Reference proteome</keyword>
<keyword evidence="1" id="KW-1133">Transmembrane helix</keyword>
<dbReference type="AlphaFoldDB" id="A0A8H5BRH4"/>
<evidence type="ECO:0000313" key="3">
    <source>
        <dbReference type="Proteomes" id="UP000567179"/>
    </source>
</evidence>
<comment type="caution">
    <text evidence="2">The sequence shown here is derived from an EMBL/GenBank/DDBJ whole genome shotgun (WGS) entry which is preliminary data.</text>
</comment>
<keyword evidence="1" id="KW-0812">Transmembrane</keyword>